<accession>A0ABR3EMC5</accession>
<reference evidence="2 3" key="1">
    <citation type="submission" date="2024-02" db="EMBL/GenBank/DDBJ databases">
        <title>A draft genome for the cacao thread blight pathogen Marasmius crinis-equi.</title>
        <authorList>
            <person name="Cohen S.P."/>
            <person name="Baruah I.K."/>
            <person name="Amoako-Attah I."/>
            <person name="Bukari Y."/>
            <person name="Meinhardt L.W."/>
            <person name="Bailey B.A."/>
        </authorList>
    </citation>
    <scope>NUCLEOTIDE SEQUENCE [LARGE SCALE GENOMIC DNA]</scope>
    <source>
        <strain evidence="2 3">GH-76</strain>
    </source>
</reference>
<evidence type="ECO:0000256" key="1">
    <source>
        <dbReference type="SAM" id="MobiDB-lite"/>
    </source>
</evidence>
<feature type="region of interest" description="Disordered" evidence="1">
    <location>
        <begin position="737"/>
        <end position="782"/>
    </location>
</feature>
<sequence length="782" mass="85406">MVADINGRILPHVLKAPVNVEVLQSYAEYLNTEMNRFATETADQSHIREIITELLTSALKHLDLFRMQAITNPSQNSNPPTTTHKGDPASAMRFITQCLESGNPTIAFAALRQMTDINGQTEDIAQARATTVLLPLLELLEKEPKARLLLSQQRELVTELLTSIADHLDLFQLKRVANPSGPGYSYSQSNSETTVKGDPGPALSLVIRCLEYGSPTLAACALRRMKNVDGKSKEVADAQVITVLLPLLELMGKDVKTKSFLSNNQEIVTELLTAALNGVDLFQIKTATTKAGWPSYRVTPTTKGDPAMAMNFIAQCLESGNMAIASNALRRMAVMYGQPSDMAQVRATTVLLPLLQHLQKDPRTNRFLPDLPLACISEAAVPHALRAFKARAGSLTEDSICLLLDSIVIGKTPQLLTTAILPAIRSFPWNEASWKSWMEQVLSRRRAFAANNLTFSTQISAAVAEMAKTYAQKVTLPTLQPYYGARVPTDQSAKFLTILNTCVRLGGTAALEVALKRLLEHKSTVEYLQNALVPLIPGLCQLAQRQGLSVSAEPFASSIRKIMDNWTKSVLGPKPDEATSAPLLAKLKKYTCSQSDCLKVQRFLLIPNTRNTLRLERIGAPTRKHIEKELQVHAAGAATFEMIRTTPQGLQIKKHDSLYQSARWKTIQQEGMKVLKEIGQLAPLQAIWGSAYPTFMNKMGITPTNTPTVAHASNTNTTRSAAPIAGPSQSLQSRVAVPTAAPHRPRPPHPGRSIPVTPAKRKAAAAAADDDDDDIIDLTITP</sequence>
<proteinExistence type="predicted"/>
<name>A0ABR3EMC5_9AGAR</name>
<gene>
    <name evidence="2" type="ORF">V5O48_018098</name>
</gene>
<evidence type="ECO:0000313" key="2">
    <source>
        <dbReference type="EMBL" id="KAL0563960.1"/>
    </source>
</evidence>
<protein>
    <submittedName>
        <fullName evidence="2">Uncharacterized protein</fullName>
    </submittedName>
</protein>
<dbReference type="InterPro" id="IPR016024">
    <property type="entry name" value="ARM-type_fold"/>
</dbReference>
<dbReference type="Proteomes" id="UP001465976">
    <property type="component" value="Unassembled WGS sequence"/>
</dbReference>
<dbReference type="SUPFAM" id="SSF48371">
    <property type="entry name" value="ARM repeat"/>
    <property type="match status" value="1"/>
</dbReference>
<comment type="caution">
    <text evidence="2">The sequence shown here is derived from an EMBL/GenBank/DDBJ whole genome shotgun (WGS) entry which is preliminary data.</text>
</comment>
<keyword evidence="3" id="KW-1185">Reference proteome</keyword>
<dbReference type="EMBL" id="JBAHYK010003084">
    <property type="protein sequence ID" value="KAL0563960.1"/>
    <property type="molecule type" value="Genomic_DNA"/>
</dbReference>
<dbReference type="InterPro" id="IPR011989">
    <property type="entry name" value="ARM-like"/>
</dbReference>
<dbReference type="Gene3D" id="1.25.10.10">
    <property type="entry name" value="Leucine-rich Repeat Variant"/>
    <property type="match status" value="1"/>
</dbReference>
<organism evidence="2 3">
    <name type="scientific">Marasmius crinis-equi</name>
    <dbReference type="NCBI Taxonomy" id="585013"/>
    <lineage>
        <taxon>Eukaryota</taxon>
        <taxon>Fungi</taxon>
        <taxon>Dikarya</taxon>
        <taxon>Basidiomycota</taxon>
        <taxon>Agaricomycotina</taxon>
        <taxon>Agaricomycetes</taxon>
        <taxon>Agaricomycetidae</taxon>
        <taxon>Agaricales</taxon>
        <taxon>Marasmiineae</taxon>
        <taxon>Marasmiaceae</taxon>
        <taxon>Marasmius</taxon>
    </lineage>
</organism>
<evidence type="ECO:0000313" key="3">
    <source>
        <dbReference type="Proteomes" id="UP001465976"/>
    </source>
</evidence>